<keyword evidence="3" id="KW-1185">Reference proteome</keyword>
<protein>
    <submittedName>
        <fullName evidence="2">Uncharacterized protein</fullName>
    </submittedName>
</protein>
<accession>A0ABR3I2I9</accession>
<organism evidence="2 3">
    <name type="scientific">Loxostege sticticalis</name>
    <name type="common">Beet webworm moth</name>
    <dbReference type="NCBI Taxonomy" id="481309"/>
    <lineage>
        <taxon>Eukaryota</taxon>
        <taxon>Metazoa</taxon>
        <taxon>Ecdysozoa</taxon>
        <taxon>Arthropoda</taxon>
        <taxon>Hexapoda</taxon>
        <taxon>Insecta</taxon>
        <taxon>Pterygota</taxon>
        <taxon>Neoptera</taxon>
        <taxon>Endopterygota</taxon>
        <taxon>Lepidoptera</taxon>
        <taxon>Glossata</taxon>
        <taxon>Ditrysia</taxon>
        <taxon>Pyraloidea</taxon>
        <taxon>Crambidae</taxon>
        <taxon>Pyraustinae</taxon>
        <taxon>Loxostege</taxon>
    </lineage>
</organism>
<name>A0ABR3I2I9_LOXSC</name>
<reference evidence="2 3" key="1">
    <citation type="submission" date="2024-06" db="EMBL/GenBank/DDBJ databases">
        <title>A chromosome-level genome assembly of beet webworm, Loxostege sticticalis.</title>
        <authorList>
            <person name="Zhang Y."/>
        </authorList>
    </citation>
    <scope>NUCLEOTIDE SEQUENCE [LARGE SCALE GENOMIC DNA]</scope>
    <source>
        <strain evidence="2">AQ026</strain>
        <tissue evidence="2">Whole body</tissue>
    </source>
</reference>
<dbReference type="Proteomes" id="UP001549920">
    <property type="component" value="Unassembled WGS sequence"/>
</dbReference>
<comment type="caution">
    <text evidence="2">The sequence shown here is derived from an EMBL/GenBank/DDBJ whole genome shotgun (WGS) entry which is preliminary data.</text>
</comment>
<feature type="region of interest" description="Disordered" evidence="1">
    <location>
        <begin position="149"/>
        <end position="189"/>
    </location>
</feature>
<evidence type="ECO:0000313" key="2">
    <source>
        <dbReference type="EMBL" id="KAL0883013.1"/>
    </source>
</evidence>
<proteinExistence type="predicted"/>
<gene>
    <name evidence="2" type="ORF">ABMA27_016497</name>
</gene>
<evidence type="ECO:0000313" key="3">
    <source>
        <dbReference type="Proteomes" id="UP001549920"/>
    </source>
</evidence>
<sequence>MFLIQSSFIAKYYIPSYLVRLFSLSIVLYLRLLLSQGSTYLDLITNAYKGHRACTVRKKSYIISTSTVWNNYNISMIEFLFCSIPTSHHHHHFTHTTSTAGLRPHSLRAPDIISSSEPILPTLSYANLFVLMTIDWPRTVCLDQYPTPAAVPRATTDSDTGETSETHHDPGWNSGRPPPGTLPKSADDLPSPARALLMRLLERDPKVRMRNLRQLQQSAFYMGFNFENVKAKKVNPKYLLQKHYPEGPLESTSRDQINQTVLASFNQPLQNF</sequence>
<dbReference type="EMBL" id="JBEUOH010000009">
    <property type="protein sequence ID" value="KAL0883013.1"/>
    <property type="molecule type" value="Genomic_DNA"/>
</dbReference>
<evidence type="ECO:0000256" key="1">
    <source>
        <dbReference type="SAM" id="MobiDB-lite"/>
    </source>
</evidence>